<evidence type="ECO:0000259" key="6">
    <source>
        <dbReference type="PROSITE" id="PS51063"/>
    </source>
</evidence>
<dbReference type="InterPro" id="IPR018490">
    <property type="entry name" value="cNMP-bd_dom_sf"/>
</dbReference>
<keyword evidence="2" id="KW-0238">DNA-binding</keyword>
<keyword evidence="1" id="KW-0805">Transcription regulation</keyword>
<dbReference type="CDD" id="cd00038">
    <property type="entry name" value="CAP_ED"/>
    <property type="match status" value="1"/>
</dbReference>
<sequence length="270" mass="29882">MTARCSMRLEERSARHIDFTGREDRPVQIHLRDIKRTPGPPNPAGLDHDMSPPPRLQQVPTSPLLSAFSAHRSETLSAGRALFVEGDSGSDIHLLESGLIALSHIQPNGKRMIASFVVGNGVFSLSHDGMRLLTAEALQECRLRRVHRVELSHLPADQAEAVKAALDREPWDIQAETLMHLHKDADEGISYFLVRLAGRLNGPISRGSRVRLDMSRVDIADHLGLTVETVCRGLKRLRSDRVIDAAGPHNVIILEPDQLKRRAGLGPDFD</sequence>
<evidence type="ECO:0000256" key="1">
    <source>
        <dbReference type="ARBA" id="ARBA00023015"/>
    </source>
</evidence>
<feature type="region of interest" description="Disordered" evidence="4">
    <location>
        <begin position="33"/>
        <end position="53"/>
    </location>
</feature>
<evidence type="ECO:0000256" key="4">
    <source>
        <dbReference type="SAM" id="MobiDB-lite"/>
    </source>
</evidence>
<dbReference type="Gene3D" id="2.60.120.10">
    <property type="entry name" value="Jelly Rolls"/>
    <property type="match status" value="1"/>
</dbReference>
<name>A0A3Q8XNM4_9HYPH</name>
<organism evidence="7 8">
    <name type="scientific">Georhizobium profundi</name>
    <dbReference type="NCBI Taxonomy" id="2341112"/>
    <lineage>
        <taxon>Bacteria</taxon>
        <taxon>Pseudomonadati</taxon>
        <taxon>Pseudomonadota</taxon>
        <taxon>Alphaproteobacteria</taxon>
        <taxon>Hyphomicrobiales</taxon>
        <taxon>Rhizobiaceae</taxon>
        <taxon>Georhizobium</taxon>
    </lineage>
</organism>
<dbReference type="InterPro" id="IPR012318">
    <property type="entry name" value="HTH_CRP"/>
</dbReference>
<dbReference type="Proteomes" id="UP000268192">
    <property type="component" value="Chromosome"/>
</dbReference>
<dbReference type="GO" id="GO:0006355">
    <property type="term" value="P:regulation of DNA-templated transcription"/>
    <property type="evidence" value="ECO:0007669"/>
    <property type="project" value="InterPro"/>
</dbReference>
<dbReference type="PRINTS" id="PR00034">
    <property type="entry name" value="HTHCRP"/>
</dbReference>
<dbReference type="KEGG" id="abaw:D5400_04425"/>
<evidence type="ECO:0000256" key="2">
    <source>
        <dbReference type="ARBA" id="ARBA00023125"/>
    </source>
</evidence>
<keyword evidence="8" id="KW-1185">Reference proteome</keyword>
<feature type="domain" description="Cyclic nucleotide-binding" evidence="5">
    <location>
        <begin position="55"/>
        <end position="120"/>
    </location>
</feature>
<dbReference type="SUPFAM" id="SSF51206">
    <property type="entry name" value="cAMP-binding domain-like"/>
    <property type="match status" value="1"/>
</dbReference>
<dbReference type="Gene3D" id="1.10.10.10">
    <property type="entry name" value="Winged helix-like DNA-binding domain superfamily/Winged helix DNA-binding domain"/>
    <property type="match status" value="1"/>
</dbReference>
<reference evidence="7 8" key="1">
    <citation type="submission" date="2018-09" db="EMBL/GenBank/DDBJ databases">
        <title>Marinorhizobium profundi gen. nov., sp. nov., isolated from a deep-sea sediment sample from the New Britain Trench and proposal of Marinorhizobiaceae fam. nov. in the order Rhizobiales of the class Alphaproteobacteria.</title>
        <authorList>
            <person name="Cao J."/>
        </authorList>
    </citation>
    <scope>NUCLEOTIDE SEQUENCE [LARGE SCALE GENOMIC DNA]</scope>
    <source>
        <strain evidence="7 8">WS11</strain>
    </source>
</reference>
<dbReference type="SUPFAM" id="SSF46785">
    <property type="entry name" value="Winged helix' DNA-binding domain"/>
    <property type="match status" value="1"/>
</dbReference>
<protein>
    <submittedName>
        <fullName evidence="7">Crp/Fnr family transcriptional regulator</fullName>
    </submittedName>
</protein>
<dbReference type="SMART" id="SM00419">
    <property type="entry name" value="HTH_CRP"/>
    <property type="match status" value="1"/>
</dbReference>
<gene>
    <name evidence="7" type="ORF">D5400_04425</name>
</gene>
<dbReference type="EMBL" id="CP032509">
    <property type="protein sequence ID" value="AZN70617.1"/>
    <property type="molecule type" value="Genomic_DNA"/>
</dbReference>
<evidence type="ECO:0000256" key="3">
    <source>
        <dbReference type="ARBA" id="ARBA00023163"/>
    </source>
</evidence>
<feature type="domain" description="HTH crp-type" evidence="6">
    <location>
        <begin position="183"/>
        <end position="257"/>
    </location>
</feature>
<proteinExistence type="predicted"/>
<dbReference type="InterPro" id="IPR014710">
    <property type="entry name" value="RmlC-like_jellyroll"/>
</dbReference>
<evidence type="ECO:0000313" key="8">
    <source>
        <dbReference type="Proteomes" id="UP000268192"/>
    </source>
</evidence>
<dbReference type="GO" id="GO:0003677">
    <property type="term" value="F:DNA binding"/>
    <property type="evidence" value="ECO:0007669"/>
    <property type="project" value="UniProtKB-KW"/>
</dbReference>
<evidence type="ECO:0000259" key="5">
    <source>
        <dbReference type="PROSITE" id="PS50042"/>
    </source>
</evidence>
<dbReference type="AlphaFoldDB" id="A0A3Q8XNM4"/>
<dbReference type="Pfam" id="PF00027">
    <property type="entry name" value="cNMP_binding"/>
    <property type="match status" value="1"/>
</dbReference>
<keyword evidence="3" id="KW-0804">Transcription</keyword>
<dbReference type="OrthoDB" id="667966at2"/>
<dbReference type="PROSITE" id="PS51063">
    <property type="entry name" value="HTH_CRP_2"/>
    <property type="match status" value="1"/>
</dbReference>
<evidence type="ECO:0000313" key="7">
    <source>
        <dbReference type="EMBL" id="AZN70617.1"/>
    </source>
</evidence>
<dbReference type="InterPro" id="IPR036390">
    <property type="entry name" value="WH_DNA-bd_sf"/>
</dbReference>
<dbReference type="PROSITE" id="PS50042">
    <property type="entry name" value="CNMP_BINDING_3"/>
    <property type="match status" value="1"/>
</dbReference>
<dbReference type="Pfam" id="PF13545">
    <property type="entry name" value="HTH_Crp_2"/>
    <property type="match status" value="1"/>
</dbReference>
<accession>A0A3Q8XNM4</accession>
<dbReference type="InterPro" id="IPR036388">
    <property type="entry name" value="WH-like_DNA-bd_sf"/>
</dbReference>
<dbReference type="InterPro" id="IPR000595">
    <property type="entry name" value="cNMP-bd_dom"/>
</dbReference>